<keyword evidence="3" id="KW-1185">Reference proteome</keyword>
<dbReference type="AlphaFoldDB" id="A0A316BA95"/>
<evidence type="ECO:0000259" key="1">
    <source>
        <dbReference type="Pfam" id="PF13274"/>
    </source>
</evidence>
<reference evidence="2 3" key="1">
    <citation type="submission" date="2018-03" db="EMBL/GenBank/DDBJ databases">
        <title>Genomic Encyclopedia of Archaeal and Bacterial Type Strains, Phase II (KMG-II): from individual species to whole genera.</title>
        <authorList>
            <person name="Goeker M."/>
        </authorList>
    </citation>
    <scope>NUCLEOTIDE SEQUENCE [LARGE SCALE GENOMIC DNA]</scope>
    <source>
        <strain evidence="2 3">DSM 100346</strain>
    </source>
</reference>
<organism evidence="2 3">
    <name type="scientific">Dyadobacter jejuensis</name>
    <dbReference type="NCBI Taxonomy" id="1082580"/>
    <lineage>
        <taxon>Bacteria</taxon>
        <taxon>Pseudomonadati</taxon>
        <taxon>Bacteroidota</taxon>
        <taxon>Cytophagia</taxon>
        <taxon>Cytophagales</taxon>
        <taxon>Spirosomataceae</taxon>
        <taxon>Dyadobacter</taxon>
    </lineage>
</organism>
<feature type="domain" description="Antitoxin SocA-like Panacea" evidence="1">
    <location>
        <begin position="31"/>
        <end position="137"/>
    </location>
</feature>
<accession>A0A316BA95</accession>
<protein>
    <submittedName>
        <fullName evidence="2">Uncharacterized protein DUF4065</fullName>
    </submittedName>
</protein>
<proteinExistence type="predicted"/>
<evidence type="ECO:0000313" key="3">
    <source>
        <dbReference type="Proteomes" id="UP000245880"/>
    </source>
</evidence>
<dbReference type="OrthoDB" id="9813053at2"/>
<comment type="caution">
    <text evidence="2">The sequence shown here is derived from an EMBL/GenBank/DDBJ whole genome shotgun (WGS) entry which is preliminary data.</text>
</comment>
<dbReference type="RefSeq" id="WP_109673339.1">
    <property type="nucleotide sequence ID" value="NZ_QGDT01000002.1"/>
</dbReference>
<sequence>MDTNDEKVDGVINSMLYVLESLDNQCDFHKLFKILYFAEQKHLVRYGASISEDVFIKMDNGPVPSLAYDIMKSLRSGKNTYQGYFDVESVYYVVNKVKPDMEWLSETEVICLDESIDENKSMDFGKLTEKSHDIAWKGAKLGRSIDPVLIAEAGGASKEMLDYIEDLLSFRFAEFE</sequence>
<dbReference type="Proteomes" id="UP000245880">
    <property type="component" value="Unassembled WGS sequence"/>
</dbReference>
<gene>
    <name evidence="2" type="ORF">CLV98_102301</name>
</gene>
<name>A0A316BA95_9BACT</name>
<dbReference type="EMBL" id="QGDT01000002">
    <property type="protein sequence ID" value="PWJ59467.1"/>
    <property type="molecule type" value="Genomic_DNA"/>
</dbReference>
<dbReference type="InterPro" id="IPR025272">
    <property type="entry name" value="SocA_Panacea"/>
</dbReference>
<dbReference type="Pfam" id="PF13274">
    <property type="entry name" value="SocA_Panacea"/>
    <property type="match status" value="1"/>
</dbReference>
<evidence type="ECO:0000313" key="2">
    <source>
        <dbReference type="EMBL" id="PWJ59467.1"/>
    </source>
</evidence>